<name>A0A1G6G5B0_BACOV</name>
<sequence length="92" mass="11054">MERYCFENMFLRTEKIVTVSACDSDGIVVIYRHYPYRIPSLSQVDRICVFFSLLLIEIIKEYSNSFQRLLWLVFYFDSKLNFCFCHTTQIGQ</sequence>
<dbReference type="Proteomes" id="UP000183670">
    <property type="component" value="Unassembled WGS sequence"/>
</dbReference>
<gene>
    <name evidence="1" type="ORF">SAMN05192581_101564</name>
</gene>
<organism evidence="1 2">
    <name type="scientific">Bacteroides ovatus</name>
    <dbReference type="NCBI Taxonomy" id="28116"/>
    <lineage>
        <taxon>Bacteria</taxon>
        <taxon>Pseudomonadati</taxon>
        <taxon>Bacteroidota</taxon>
        <taxon>Bacteroidia</taxon>
        <taxon>Bacteroidales</taxon>
        <taxon>Bacteroidaceae</taxon>
        <taxon>Bacteroides</taxon>
    </lineage>
</organism>
<reference evidence="1 2" key="1">
    <citation type="submission" date="2016-10" db="EMBL/GenBank/DDBJ databases">
        <authorList>
            <person name="de Groot N.N."/>
        </authorList>
    </citation>
    <scope>NUCLEOTIDE SEQUENCE [LARGE SCALE GENOMIC DNA]</scope>
    <source>
        <strain evidence="1 2">NLAE-zl-C500</strain>
    </source>
</reference>
<accession>A0A1G6G5B0</accession>
<evidence type="ECO:0000313" key="1">
    <source>
        <dbReference type="EMBL" id="SDB76985.1"/>
    </source>
</evidence>
<dbReference type="AlphaFoldDB" id="A0A1G6G5B0"/>
<dbReference type="EMBL" id="FMYE01000015">
    <property type="protein sequence ID" value="SDB76985.1"/>
    <property type="molecule type" value="Genomic_DNA"/>
</dbReference>
<evidence type="ECO:0000313" key="2">
    <source>
        <dbReference type="Proteomes" id="UP000183670"/>
    </source>
</evidence>
<proteinExistence type="predicted"/>
<protein>
    <submittedName>
        <fullName evidence="1">Uncharacterized protein</fullName>
    </submittedName>
</protein>